<name>A0A7W6ZRX1_9HYPH</name>
<protein>
    <submittedName>
        <fullName evidence="1">Endonuclease/exonuclease/phosphatase family metal-dependent hydrolase</fullName>
    </submittedName>
</protein>
<dbReference type="SUPFAM" id="SSF56219">
    <property type="entry name" value="DNase I-like"/>
    <property type="match status" value="1"/>
</dbReference>
<dbReference type="AlphaFoldDB" id="A0A7W6ZRX1"/>
<gene>
    <name evidence="1" type="ORF">GGE60_001694</name>
</gene>
<keyword evidence="1" id="KW-0269">Exonuclease</keyword>
<sequence length="332" mass="35676">MMIRSTVSAFAVPSQEERKSFVSLEKTPAIHAAKLASLACMNTVRIGGAEAKVGALAFPFTVAAWNIERCLFPEESAAKLQATGAPLILLSEMDEGMARTGQKDPTAIVAGELGMNYAYGVEFLELSLGSEIERSFCGDDFNEKGFHGNALMAAVALKDAFLFRLPGEAKWFNDSNEQPRIGDRCAVGAIVETDAGPFVAVSVHLESVATADYRERQMAALIDAVEGFAPGLPVLIGGDLNTGNHTGGDFSTDTLFAMAEGRGFECHGGPLDQTSTRPSLITRFPDRIMKLDWFLSRSLKISESHLVSSLNEEGKPLSDHDMIVCTIEGFST</sequence>
<organism evidence="1 2">
    <name type="scientific">Rhizobium leucaenae</name>
    <dbReference type="NCBI Taxonomy" id="29450"/>
    <lineage>
        <taxon>Bacteria</taxon>
        <taxon>Pseudomonadati</taxon>
        <taxon>Pseudomonadota</taxon>
        <taxon>Alphaproteobacteria</taxon>
        <taxon>Hyphomicrobiales</taxon>
        <taxon>Rhizobiaceae</taxon>
        <taxon>Rhizobium/Agrobacterium group</taxon>
        <taxon>Rhizobium</taxon>
    </lineage>
</organism>
<evidence type="ECO:0000313" key="1">
    <source>
        <dbReference type="EMBL" id="MBB4567591.1"/>
    </source>
</evidence>
<dbReference type="Proteomes" id="UP000543836">
    <property type="component" value="Unassembled WGS sequence"/>
</dbReference>
<keyword evidence="1" id="KW-0255">Endonuclease</keyword>
<keyword evidence="1" id="KW-0540">Nuclease</keyword>
<dbReference type="GO" id="GO:0004527">
    <property type="term" value="F:exonuclease activity"/>
    <property type="evidence" value="ECO:0007669"/>
    <property type="project" value="UniProtKB-KW"/>
</dbReference>
<dbReference type="GO" id="GO:0004519">
    <property type="term" value="F:endonuclease activity"/>
    <property type="evidence" value="ECO:0007669"/>
    <property type="project" value="UniProtKB-KW"/>
</dbReference>
<proteinExistence type="predicted"/>
<dbReference type="InterPro" id="IPR036691">
    <property type="entry name" value="Endo/exonu/phosph_ase_sf"/>
</dbReference>
<keyword evidence="2" id="KW-1185">Reference proteome</keyword>
<keyword evidence="1" id="KW-0378">Hydrolase</keyword>
<reference evidence="1 2" key="1">
    <citation type="submission" date="2020-08" db="EMBL/GenBank/DDBJ databases">
        <title>Genomic Encyclopedia of Type Strains, Phase IV (KMG-V): Genome sequencing to study the core and pangenomes of soil and plant-associated prokaryotes.</title>
        <authorList>
            <person name="Whitman W."/>
        </authorList>
    </citation>
    <scope>NUCLEOTIDE SEQUENCE [LARGE SCALE GENOMIC DNA]</scope>
    <source>
        <strain evidence="1 2">SEMIA 492</strain>
    </source>
</reference>
<evidence type="ECO:0000313" key="2">
    <source>
        <dbReference type="Proteomes" id="UP000543836"/>
    </source>
</evidence>
<dbReference type="Gene3D" id="3.60.10.10">
    <property type="entry name" value="Endonuclease/exonuclease/phosphatase"/>
    <property type="match status" value="1"/>
</dbReference>
<accession>A0A7W6ZRX1</accession>
<dbReference type="EMBL" id="JACIIG010000003">
    <property type="protein sequence ID" value="MBB4567591.1"/>
    <property type="molecule type" value="Genomic_DNA"/>
</dbReference>
<comment type="caution">
    <text evidence="1">The sequence shown here is derived from an EMBL/GenBank/DDBJ whole genome shotgun (WGS) entry which is preliminary data.</text>
</comment>